<sequence length="255" mass="28964">MMKNIFAFDIDGTLMKFSSPKIDQYAEMSIKEAKKLGEVVLASARPYRGITSLYNSNLSIDHIVALNGAHIISGNKEKMVPIPTEIAKILISQKSNYPNFWIYTKKGWYADNISTPECKKEIYGVNFEPYSFAEYENDGILKILIVLNENIQETIEKIRNISNDITVVTSSDTFIEIFSSKINKFKAIQSLYTGEVRIYSFGDSNNDEEMIKNSFWGSAVNNATDNVKSSAKYISKYKYGQGVYDAMQIIKSKFF</sequence>
<dbReference type="OrthoDB" id="9814970at2"/>
<dbReference type="SUPFAM" id="SSF56784">
    <property type="entry name" value="HAD-like"/>
    <property type="match status" value="1"/>
</dbReference>
<gene>
    <name evidence="1" type="ORF">C4S77_11265</name>
</gene>
<dbReference type="InterPro" id="IPR036412">
    <property type="entry name" value="HAD-like_sf"/>
</dbReference>
<dbReference type="GO" id="GO:0005829">
    <property type="term" value="C:cytosol"/>
    <property type="evidence" value="ECO:0007669"/>
    <property type="project" value="TreeGrafter"/>
</dbReference>
<evidence type="ECO:0000313" key="2">
    <source>
        <dbReference type="Proteomes" id="UP000238042"/>
    </source>
</evidence>
<dbReference type="Proteomes" id="UP000238042">
    <property type="component" value="Unassembled WGS sequence"/>
</dbReference>
<dbReference type="InterPro" id="IPR006379">
    <property type="entry name" value="HAD-SF_hydro_IIB"/>
</dbReference>
<evidence type="ECO:0008006" key="3">
    <source>
        <dbReference type="Google" id="ProtNLM"/>
    </source>
</evidence>
<dbReference type="GO" id="GO:0000287">
    <property type="term" value="F:magnesium ion binding"/>
    <property type="evidence" value="ECO:0007669"/>
    <property type="project" value="TreeGrafter"/>
</dbReference>
<dbReference type="GO" id="GO:0016791">
    <property type="term" value="F:phosphatase activity"/>
    <property type="evidence" value="ECO:0007669"/>
    <property type="project" value="TreeGrafter"/>
</dbReference>
<dbReference type="Gene3D" id="3.30.1240.10">
    <property type="match status" value="1"/>
</dbReference>
<dbReference type="PANTHER" id="PTHR10000">
    <property type="entry name" value="PHOSPHOSERINE PHOSPHATASE"/>
    <property type="match status" value="1"/>
</dbReference>
<evidence type="ECO:0000313" key="1">
    <source>
        <dbReference type="EMBL" id="PQL90462.1"/>
    </source>
</evidence>
<name>A0A2S8A7B2_9FLAO</name>
<dbReference type="InterPro" id="IPR023214">
    <property type="entry name" value="HAD_sf"/>
</dbReference>
<dbReference type="PANTHER" id="PTHR10000:SF8">
    <property type="entry name" value="HAD SUPERFAMILY HYDROLASE-LIKE, TYPE 3"/>
    <property type="match status" value="1"/>
</dbReference>
<dbReference type="EMBL" id="PSZM01000046">
    <property type="protein sequence ID" value="PQL90462.1"/>
    <property type="molecule type" value="Genomic_DNA"/>
</dbReference>
<dbReference type="Pfam" id="PF08282">
    <property type="entry name" value="Hydrolase_3"/>
    <property type="match status" value="1"/>
</dbReference>
<keyword evidence="2" id="KW-1185">Reference proteome</keyword>
<dbReference type="NCBIfam" id="TIGR01484">
    <property type="entry name" value="HAD-SF-IIB"/>
    <property type="match status" value="1"/>
</dbReference>
<dbReference type="RefSeq" id="WP_105247630.1">
    <property type="nucleotide sequence ID" value="NZ_PSZM01000046.1"/>
</dbReference>
<proteinExistence type="predicted"/>
<organism evidence="1 2">
    <name type="scientific">Apibacter adventoris</name>
    <dbReference type="NCBI Taxonomy" id="1679466"/>
    <lineage>
        <taxon>Bacteria</taxon>
        <taxon>Pseudomonadati</taxon>
        <taxon>Bacteroidota</taxon>
        <taxon>Flavobacteriia</taxon>
        <taxon>Flavobacteriales</taxon>
        <taxon>Weeksellaceae</taxon>
        <taxon>Apibacter</taxon>
    </lineage>
</organism>
<reference evidence="1 2" key="1">
    <citation type="submission" date="2018-02" db="EMBL/GenBank/DDBJ databases">
        <title>Genome sequences of Apibacter spp., gut symbionts of Asian honey bees.</title>
        <authorList>
            <person name="Kwong W.K."/>
            <person name="Steele M.I."/>
            <person name="Moran N.A."/>
        </authorList>
    </citation>
    <scope>NUCLEOTIDE SEQUENCE [LARGE SCALE GENOMIC DNA]</scope>
    <source>
        <strain evidence="2">wkB301</strain>
    </source>
</reference>
<dbReference type="Gene3D" id="3.40.50.1000">
    <property type="entry name" value="HAD superfamily/HAD-like"/>
    <property type="match status" value="1"/>
</dbReference>
<comment type="caution">
    <text evidence="1">The sequence shown here is derived from an EMBL/GenBank/DDBJ whole genome shotgun (WGS) entry which is preliminary data.</text>
</comment>
<accession>A0A2S8A7B2</accession>
<dbReference type="AlphaFoldDB" id="A0A2S8A7B2"/>
<protein>
    <recommendedName>
        <fullName evidence="3">Hydrolase</fullName>
    </recommendedName>
</protein>